<dbReference type="PANTHER" id="PTHR44591:SF3">
    <property type="entry name" value="RESPONSE REGULATORY DOMAIN-CONTAINING PROTEIN"/>
    <property type="match status" value="1"/>
</dbReference>
<dbReference type="InterPro" id="IPR011006">
    <property type="entry name" value="CheY-like_superfamily"/>
</dbReference>
<dbReference type="PANTHER" id="PTHR44591">
    <property type="entry name" value="STRESS RESPONSE REGULATOR PROTEIN 1"/>
    <property type="match status" value="1"/>
</dbReference>
<dbReference type="InterPro" id="IPR036890">
    <property type="entry name" value="HATPase_C_sf"/>
</dbReference>
<gene>
    <name evidence="4" type="ORF">VVD49_16790</name>
</gene>
<evidence type="ECO:0000313" key="4">
    <source>
        <dbReference type="EMBL" id="MEC5387389.1"/>
    </source>
</evidence>
<accession>A0ABU6K721</accession>
<comment type="caution">
    <text evidence="4">The sequence shown here is derived from an EMBL/GenBank/DDBJ whole genome shotgun (WGS) entry which is preliminary data.</text>
</comment>
<proteinExistence type="predicted"/>
<organism evidence="4 5">
    <name type="scientific">Uliginosibacterium silvisoli</name>
    <dbReference type="NCBI Taxonomy" id="3114758"/>
    <lineage>
        <taxon>Bacteria</taxon>
        <taxon>Pseudomonadati</taxon>
        <taxon>Pseudomonadota</taxon>
        <taxon>Betaproteobacteria</taxon>
        <taxon>Rhodocyclales</taxon>
        <taxon>Zoogloeaceae</taxon>
        <taxon>Uliginosibacterium</taxon>
    </lineage>
</organism>
<evidence type="ECO:0000256" key="1">
    <source>
        <dbReference type="ARBA" id="ARBA00022553"/>
    </source>
</evidence>
<dbReference type="Gene3D" id="3.40.50.2300">
    <property type="match status" value="1"/>
</dbReference>
<name>A0ABU6K721_9RHOO</name>
<dbReference type="PROSITE" id="PS50110">
    <property type="entry name" value="RESPONSE_REGULATORY"/>
    <property type="match status" value="1"/>
</dbReference>
<keyword evidence="1 2" id="KW-0597">Phosphoprotein</keyword>
<evidence type="ECO:0000313" key="5">
    <source>
        <dbReference type="Proteomes" id="UP001331561"/>
    </source>
</evidence>
<dbReference type="InterPro" id="IPR001789">
    <property type="entry name" value="Sig_transdc_resp-reg_receiver"/>
</dbReference>
<evidence type="ECO:0000259" key="3">
    <source>
        <dbReference type="PROSITE" id="PS50110"/>
    </source>
</evidence>
<sequence>MTASLLVVDDEPINLEIISEFLEDEPFSLSLADSGEAAWRLLDERPSAYNAVILDRMMPGMSGIDLLRRIKADPRMEHLPVIMQTAAAASEQVAEGLAAGAYYYLIKPYERTTLLSIINAALEDLTRWDDLTQRMSHNVLALSLASEAQFMVRTLEEAQAVAGLVAQVAAEPETAVVGLAELLVNGVEHGNLGIDFAGKSRLKYEESWAEEVERRLALPENQHKRVRLHLQACVEGWKVTISDDGEGFDWQSFLEVAPERAFAPNGRGIVLARKLAFTRVTYLGKGNHVEVLMPAARRN</sequence>
<dbReference type="Pfam" id="PF00072">
    <property type="entry name" value="Response_reg"/>
    <property type="match status" value="1"/>
</dbReference>
<feature type="domain" description="Response regulatory" evidence="3">
    <location>
        <begin position="4"/>
        <end position="122"/>
    </location>
</feature>
<dbReference type="EMBL" id="JAYXHS010000003">
    <property type="protein sequence ID" value="MEC5387389.1"/>
    <property type="molecule type" value="Genomic_DNA"/>
</dbReference>
<dbReference type="InterPro" id="IPR050595">
    <property type="entry name" value="Bact_response_regulator"/>
</dbReference>
<keyword evidence="5" id="KW-1185">Reference proteome</keyword>
<protein>
    <submittedName>
        <fullName evidence="4">Response regulator</fullName>
    </submittedName>
</protein>
<evidence type="ECO:0000256" key="2">
    <source>
        <dbReference type="PROSITE-ProRule" id="PRU00169"/>
    </source>
</evidence>
<reference evidence="4 5" key="1">
    <citation type="submission" date="2024-01" db="EMBL/GenBank/DDBJ databases">
        <title>Uliginosibacterium soil sp. nov.</title>
        <authorList>
            <person name="Lv Y."/>
        </authorList>
    </citation>
    <scope>NUCLEOTIDE SEQUENCE [LARGE SCALE GENOMIC DNA]</scope>
    <source>
        <strain evidence="4 5">H3</strain>
    </source>
</reference>
<dbReference type="SUPFAM" id="SSF52172">
    <property type="entry name" value="CheY-like"/>
    <property type="match status" value="1"/>
</dbReference>
<dbReference type="CDD" id="cd00156">
    <property type="entry name" value="REC"/>
    <property type="match status" value="1"/>
</dbReference>
<dbReference type="Gene3D" id="3.30.565.10">
    <property type="entry name" value="Histidine kinase-like ATPase, C-terminal domain"/>
    <property type="match status" value="1"/>
</dbReference>
<dbReference type="RefSeq" id="WP_327600358.1">
    <property type="nucleotide sequence ID" value="NZ_JAYXHS010000003.1"/>
</dbReference>
<dbReference type="SMART" id="SM00448">
    <property type="entry name" value="REC"/>
    <property type="match status" value="1"/>
</dbReference>
<feature type="modified residue" description="4-aspartylphosphate" evidence="2">
    <location>
        <position position="55"/>
    </location>
</feature>
<dbReference type="CDD" id="cd16936">
    <property type="entry name" value="HATPase_RsbW-like"/>
    <property type="match status" value="1"/>
</dbReference>
<dbReference type="Proteomes" id="UP001331561">
    <property type="component" value="Unassembled WGS sequence"/>
</dbReference>